<feature type="non-terminal residue" evidence="1">
    <location>
        <position position="1"/>
    </location>
</feature>
<accession>A0A061QSC6</accession>
<protein>
    <submittedName>
        <fullName evidence="1">Uncharacterized protein</fullName>
    </submittedName>
</protein>
<gene>
    <name evidence="1" type="ORF">TSPGSL018_20363</name>
</gene>
<sequence>AVDGIVGHFTAQRLEPLCSASKTGTQVRKPSLGYVESSTLPDTRVFVYILQETINEITRSRLHFKSV</sequence>
<organism evidence="1">
    <name type="scientific">Tetraselmis sp. GSL018</name>
    <dbReference type="NCBI Taxonomy" id="582737"/>
    <lineage>
        <taxon>Eukaryota</taxon>
        <taxon>Viridiplantae</taxon>
        <taxon>Chlorophyta</taxon>
        <taxon>core chlorophytes</taxon>
        <taxon>Chlorodendrophyceae</taxon>
        <taxon>Chlorodendrales</taxon>
        <taxon>Chlorodendraceae</taxon>
        <taxon>Tetraselmis</taxon>
    </lineage>
</organism>
<dbReference type="AlphaFoldDB" id="A0A061QSC6"/>
<name>A0A061QSC6_9CHLO</name>
<evidence type="ECO:0000313" key="1">
    <source>
        <dbReference type="EMBL" id="JAC63557.1"/>
    </source>
</evidence>
<feature type="non-terminal residue" evidence="1">
    <location>
        <position position="67"/>
    </location>
</feature>
<dbReference type="EMBL" id="GBEZ01023323">
    <property type="protein sequence ID" value="JAC63557.1"/>
    <property type="molecule type" value="Transcribed_RNA"/>
</dbReference>
<proteinExistence type="predicted"/>
<reference evidence="1" key="1">
    <citation type="submission" date="2014-05" db="EMBL/GenBank/DDBJ databases">
        <title>The transcriptome of the halophilic microalga Tetraselmis sp. GSL018 isolated from the Great Salt Lake, Utah.</title>
        <authorList>
            <person name="Jinkerson R.E."/>
            <person name="D'Adamo S."/>
            <person name="Posewitz M.C."/>
        </authorList>
    </citation>
    <scope>NUCLEOTIDE SEQUENCE</scope>
    <source>
        <strain evidence="1">GSL018</strain>
    </source>
</reference>